<feature type="compositionally biased region" description="Basic and acidic residues" evidence="1">
    <location>
        <begin position="171"/>
        <end position="185"/>
    </location>
</feature>
<sequence>MGRHAREGAREADAPAGRADRAQRAGARRPGDARHRPADLADEKATDSARIGELPFLRRGVHADERAQLSGRRPDAELHAVSAGGRVRARVAVERAVHDRDVEDRAVPRARQHRGAEDVGALAAHGRPARPPRARGGHPGRRAQRRAGLRRDGGRRARAASGRARGVVYGRHGDGQADHGARGPEEILDGAGRQVARADLRRRRFRPRARRVALHDLLDQRRALHRGLADLRAAHDLRQVRRGVRAAREQPDRRRSGRREHAGGLDDHARALGKSDGLCPARRRGGRAARGRRPGQAGESPRASRERQFRAAERVRRRRQPDADRAGRDLRAGRVPDSVRRRGTRAASCQRHGLRSRVVPVDARRRPRAPARARHRGGHGVRQQPERARSAPAVRRREGIGHRPRGRRIQLRGVRRDQERVPLDGQPSHSPLGRVTPADNERYAACRGRRPAARQETHDGKAVTRREDHARALDVPVRAAGQASRLPRGGDPRPSGDRRALPRARRRYDRRRRYALARQRRLSRELQRAFRGRLHEQRAAALHPRHALRIPGQSGARPSDRGERERARDRHARARDRQPRARVRHARADALHERRSALQGRVDRRLVHVARARREPPLRRGAQARDRRERRERRVPRERLAVAPLQRQRQPRGGDPHDQPRVLQASRPARGRAVEAGRFRDVLQDAARVQRALPRRGRHARHRDAARPARLGSLRQAGRDRDRLLRELGHGADQRDLPAAVSGAAVRFERPRNPRNNGEPHASHHRRIHREHSRRRTDTRAAQVDQRDADRAGRRVSDGRHPLARDRAAGLLRRGRHRRRRVRARDAEDRRGPRRRDEKGRVRRAVRCDQGALRGALCAALSRAVDGARRVQRDGLVQAQQHPRTLQARRVSSPRQRRPC</sequence>
<feature type="compositionally biased region" description="Basic and acidic residues" evidence="1">
    <location>
        <begin position="717"/>
        <end position="736"/>
    </location>
</feature>
<organism evidence="2 3">
    <name type="scientific">Burkholderia pseudomallei (strain 1710b)</name>
    <dbReference type="NCBI Taxonomy" id="320372"/>
    <lineage>
        <taxon>Bacteria</taxon>
        <taxon>Pseudomonadati</taxon>
        <taxon>Pseudomonadota</taxon>
        <taxon>Betaproteobacteria</taxon>
        <taxon>Burkholderiales</taxon>
        <taxon>Burkholderiaceae</taxon>
        <taxon>Burkholderia</taxon>
        <taxon>pseudomallei group</taxon>
    </lineage>
</organism>
<feature type="region of interest" description="Disordered" evidence="1">
    <location>
        <begin position="875"/>
        <end position="900"/>
    </location>
</feature>
<dbReference type="HOGENOM" id="CLU_321774_0_0_4"/>
<feature type="compositionally biased region" description="Basic and acidic residues" evidence="1">
    <location>
        <begin position="246"/>
        <end position="270"/>
    </location>
</feature>
<dbReference type="AlphaFoldDB" id="Q3JG86"/>
<feature type="compositionally biased region" description="Basic residues" evidence="1">
    <location>
        <begin position="763"/>
        <end position="777"/>
    </location>
</feature>
<feature type="compositionally biased region" description="Basic and acidic residues" evidence="1">
    <location>
        <begin position="785"/>
        <end position="808"/>
    </location>
</feature>
<feature type="region of interest" description="Disordered" evidence="1">
    <location>
        <begin position="693"/>
        <end position="842"/>
    </location>
</feature>
<evidence type="ECO:0000313" key="3">
    <source>
        <dbReference type="Proteomes" id="UP000002700"/>
    </source>
</evidence>
<feature type="compositionally biased region" description="Basic and acidic residues" evidence="1">
    <location>
        <begin position="384"/>
        <end position="401"/>
    </location>
</feature>
<evidence type="ECO:0000313" key="2">
    <source>
        <dbReference type="EMBL" id="ABA52523.1"/>
    </source>
</evidence>
<feature type="region of interest" description="Disordered" evidence="1">
    <location>
        <begin position="613"/>
        <end position="677"/>
    </location>
</feature>
<feature type="compositionally biased region" description="Basic residues" evidence="1">
    <location>
        <begin position="569"/>
        <end position="585"/>
    </location>
</feature>
<name>Q3JG86_BURP1</name>
<feature type="compositionally biased region" description="Basic residues" evidence="1">
    <location>
        <begin position="693"/>
        <end position="704"/>
    </location>
</feature>
<feature type="compositionally biased region" description="Basic and acidic residues" evidence="1">
    <location>
        <begin position="488"/>
        <end position="500"/>
    </location>
</feature>
<reference evidence="2 3" key="1">
    <citation type="submission" date="2005-09" db="EMBL/GenBank/DDBJ databases">
        <authorList>
            <person name="Woods D.E."/>
            <person name="Nierman W.C."/>
        </authorList>
    </citation>
    <scope>NUCLEOTIDE SEQUENCE [LARGE SCALE GENOMIC DNA]</scope>
    <source>
        <strain evidence="2 3">1710b</strain>
    </source>
</reference>
<feature type="compositionally biased region" description="Basic residues" evidence="1">
    <location>
        <begin position="365"/>
        <end position="379"/>
    </location>
</feature>
<feature type="region of interest" description="Disordered" evidence="1">
    <location>
        <begin position="538"/>
        <end position="596"/>
    </location>
</feature>
<feature type="compositionally biased region" description="Basic residues" evidence="1">
    <location>
        <begin position="127"/>
        <end position="148"/>
    </location>
</feature>
<feature type="compositionally biased region" description="Basic residues" evidence="1">
    <location>
        <begin position="813"/>
        <end position="823"/>
    </location>
</feature>
<feature type="compositionally biased region" description="Basic and acidic residues" evidence="1">
    <location>
        <begin position="558"/>
        <end position="568"/>
    </location>
</feature>
<dbReference type="Proteomes" id="UP000002700">
    <property type="component" value="Chromosome II"/>
</dbReference>
<accession>Q3JG86</accession>
<feature type="compositionally biased region" description="Basic and acidic residues" evidence="1">
    <location>
        <begin position="302"/>
        <end position="340"/>
    </location>
</feature>
<dbReference type="KEGG" id="bpm:BURPS1710b_A2266"/>
<evidence type="ECO:0000256" key="1">
    <source>
        <dbReference type="SAM" id="MobiDB-lite"/>
    </source>
</evidence>
<feature type="region of interest" description="Disordered" evidence="1">
    <location>
        <begin position="106"/>
        <end position="190"/>
    </location>
</feature>
<feature type="compositionally biased region" description="Basic and acidic residues" evidence="1">
    <location>
        <begin position="586"/>
        <end position="596"/>
    </location>
</feature>
<feature type="region of interest" description="Disordered" evidence="1">
    <location>
        <begin position="242"/>
        <end position="512"/>
    </location>
</feature>
<dbReference type="EnsemblBacteria" id="ABA52523">
    <property type="protein sequence ID" value="ABA52523"/>
    <property type="gene ID" value="BURPS1710b_A2266"/>
</dbReference>
<dbReference type="EMBL" id="CP000125">
    <property type="protein sequence ID" value="ABA52523.1"/>
    <property type="molecule type" value="Genomic_DNA"/>
</dbReference>
<feature type="region of interest" description="Disordered" evidence="1">
    <location>
        <begin position="1"/>
        <end position="53"/>
    </location>
</feature>
<gene>
    <name evidence="2" type="ordered locus">BURPS1710b_A2266</name>
</gene>
<feature type="compositionally biased region" description="Basic residues" evidence="1">
    <location>
        <begin position="281"/>
        <end position="293"/>
    </location>
</feature>
<feature type="compositionally biased region" description="Basic residues" evidence="1">
    <location>
        <begin position="501"/>
        <end position="512"/>
    </location>
</feature>
<feature type="compositionally biased region" description="Basic and acidic residues" evidence="1">
    <location>
        <begin position="1"/>
        <end position="47"/>
    </location>
</feature>
<feature type="compositionally biased region" description="Basic and acidic residues" evidence="1">
    <location>
        <begin position="613"/>
        <end position="629"/>
    </location>
</feature>
<feature type="compositionally biased region" description="Basic and acidic residues" evidence="1">
    <location>
        <begin position="824"/>
        <end position="840"/>
    </location>
</feature>
<protein>
    <submittedName>
        <fullName evidence="2">Uncharacterized protein</fullName>
    </submittedName>
</protein>
<proteinExistence type="predicted"/>
<feature type="compositionally biased region" description="Basic and acidic residues" evidence="1">
    <location>
        <begin position="453"/>
        <end position="472"/>
    </location>
</feature>